<sequence length="304" mass="33748">MGKDNVKKQNEIQIFPDFDFARALNHGGFPLHNRDAGNTIIWDEKKSRFAKDAKGFKIVAHFPGFLREQNLDDFTKLCLDTGEKIKISIGSGADKKGRDDPSSYIHNVGETAGAVGFSHCQHAIGHTHEKPLPSRSILSSCRDYDALLGFMSAPQSKILSQRLNGILQEIDPEFFGGLQAVRSFIDRNIASVASLAANDPILMEGRSLIFNRQTPLHNDSLDCPTGWQFIIAAGHFTSGGSLYIPHLDLSLRLLPGDLVALRGRVLSHEIEPWSGGQRISMVNFTHESVWKYAKVPMPHLFSFK</sequence>
<evidence type="ECO:0008006" key="3">
    <source>
        <dbReference type="Google" id="ProtNLM"/>
    </source>
</evidence>
<organism evidence="1 2">
    <name type="scientific">Schizopora paradoxa</name>
    <dbReference type="NCBI Taxonomy" id="27342"/>
    <lineage>
        <taxon>Eukaryota</taxon>
        <taxon>Fungi</taxon>
        <taxon>Dikarya</taxon>
        <taxon>Basidiomycota</taxon>
        <taxon>Agaricomycotina</taxon>
        <taxon>Agaricomycetes</taxon>
        <taxon>Hymenochaetales</taxon>
        <taxon>Schizoporaceae</taxon>
        <taxon>Schizopora</taxon>
    </lineage>
</organism>
<gene>
    <name evidence="1" type="ORF">SCHPADRAFT_887118</name>
</gene>
<evidence type="ECO:0000313" key="2">
    <source>
        <dbReference type="Proteomes" id="UP000053477"/>
    </source>
</evidence>
<dbReference type="Proteomes" id="UP000053477">
    <property type="component" value="Unassembled WGS sequence"/>
</dbReference>
<dbReference type="InParanoid" id="A0A0H2S004"/>
<accession>A0A0H2S004</accession>
<keyword evidence="2" id="KW-1185">Reference proteome</keyword>
<reference evidence="1 2" key="1">
    <citation type="submission" date="2015-04" db="EMBL/GenBank/DDBJ databases">
        <title>Complete genome sequence of Schizopora paradoxa KUC8140, a cosmopolitan wood degrader in East Asia.</title>
        <authorList>
            <consortium name="DOE Joint Genome Institute"/>
            <person name="Min B."/>
            <person name="Park H."/>
            <person name="Jang Y."/>
            <person name="Kim J.-J."/>
            <person name="Kim K.H."/>
            <person name="Pangilinan J."/>
            <person name="Lipzen A."/>
            <person name="Riley R."/>
            <person name="Grigoriev I.V."/>
            <person name="Spatafora J.W."/>
            <person name="Choi I.-G."/>
        </authorList>
    </citation>
    <scope>NUCLEOTIDE SEQUENCE [LARGE SCALE GENOMIC DNA]</scope>
    <source>
        <strain evidence="1 2">KUC8140</strain>
    </source>
</reference>
<dbReference type="Gene3D" id="3.60.130.30">
    <property type="match status" value="1"/>
</dbReference>
<dbReference type="OrthoDB" id="2948070at2759"/>
<proteinExistence type="predicted"/>
<dbReference type="AlphaFoldDB" id="A0A0H2S004"/>
<evidence type="ECO:0000313" key="1">
    <source>
        <dbReference type="EMBL" id="KLO17329.1"/>
    </source>
</evidence>
<name>A0A0H2S004_9AGAM</name>
<dbReference type="EMBL" id="KQ085906">
    <property type="protein sequence ID" value="KLO17329.1"/>
    <property type="molecule type" value="Genomic_DNA"/>
</dbReference>
<protein>
    <recommendedName>
        <fullName evidence="3">Fe2OG dioxygenase domain-containing protein</fullName>
    </recommendedName>
</protein>